<dbReference type="PATRIC" id="fig|1179773.3.peg.2634"/>
<dbReference type="HOGENOM" id="CLU_972826_0_0_11"/>
<dbReference type="RefSeq" id="WP_015100061.1">
    <property type="nucleotide sequence ID" value="NC_019673.1"/>
</dbReference>
<evidence type="ECO:0000313" key="2">
    <source>
        <dbReference type="Proteomes" id="UP000006281"/>
    </source>
</evidence>
<evidence type="ECO:0008006" key="3">
    <source>
        <dbReference type="Google" id="ProtNLM"/>
    </source>
</evidence>
<evidence type="ECO:0000313" key="1">
    <source>
        <dbReference type="EMBL" id="CCH29949.1"/>
    </source>
</evidence>
<accession>K0JZ42</accession>
<dbReference type="InterPro" id="IPR009003">
    <property type="entry name" value="Peptidase_S1_PA"/>
</dbReference>
<dbReference type="EMBL" id="HE804045">
    <property type="protein sequence ID" value="CCH29949.1"/>
    <property type="molecule type" value="Genomic_DNA"/>
</dbReference>
<dbReference type="SUPFAM" id="SSF50494">
    <property type="entry name" value="Trypsin-like serine proteases"/>
    <property type="match status" value="1"/>
</dbReference>
<protein>
    <recommendedName>
        <fullName evidence="3">Trypsin-like peptidase domain-containing protein</fullName>
    </recommendedName>
</protein>
<dbReference type="AlphaFoldDB" id="K0JZ42"/>
<dbReference type="STRING" id="1179773.BN6_26360"/>
<proteinExistence type="predicted"/>
<gene>
    <name evidence="1" type="ordered locus">BN6_26360</name>
</gene>
<keyword evidence="2" id="KW-1185">Reference proteome</keyword>
<dbReference type="KEGG" id="sesp:BN6_26360"/>
<reference evidence="1 2" key="1">
    <citation type="journal article" date="2012" name="BMC Genomics">
        <title>Complete genome sequence of Saccharothrix espanaensis DSM 44229T and comparison to the other completely sequenced Pseudonocardiaceae.</title>
        <authorList>
            <person name="Strobel T."/>
            <person name="Al-Dilaimi A."/>
            <person name="Blom J."/>
            <person name="Gessner A."/>
            <person name="Kalinowski J."/>
            <person name="Luzhetska M."/>
            <person name="Puhler A."/>
            <person name="Szczepanowski R."/>
            <person name="Bechthold A."/>
            <person name="Ruckert C."/>
        </authorList>
    </citation>
    <scope>NUCLEOTIDE SEQUENCE [LARGE SCALE GENOMIC DNA]</scope>
    <source>
        <strain evidence="2">ATCC 51144 / DSM 44229 / JCM 9112 / NBRC 15066 / NRRL 15764</strain>
    </source>
</reference>
<name>K0JZ42_SACES</name>
<dbReference type="Proteomes" id="UP000006281">
    <property type="component" value="Chromosome"/>
</dbReference>
<organism evidence="1 2">
    <name type="scientific">Saccharothrix espanaensis (strain ATCC 51144 / DSM 44229 / JCM 9112 / NBRC 15066 / NRRL 15764)</name>
    <dbReference type="NCBI Taxonomy" id="1179773"/>
    <lineage>
        <taxon>Bacteria</taxon>
        <taxon>Bacillati</taxon>
        <taxon>Actinomycetota</taxon>
        <taxon>Actinomycetes</taxon>
        <taxon>Pseudonocardiales</taxon>
        <taxon>Pseudonocardiaceae</taxon>
        <taxon>Saccharothrix</taxon>
    </lineage>
</organism>
<sequence length="286" mass="31349">MTNGDRIGPALLRVRVGGEVVGAGFLVTPSLAVTCAHVAASDATAPHPPADAVVVEFPLLGADVVPARIVAWQPLCRDGAAFPAGGMPERVGDVEGGRIYPRPGRPGEVVMETAAGLVLWDLAARRDVGVLEIPIHLRRGMFAFDETGRRVAFVEEGEQGVQVWDVERRVQLVWFPVRVAEVLGFVGDVLVVEVISGVQFWRGARLEAEISLPDRMIGSLRVRGDALRYLSRVDSGDQVAVTPWRMAIDPWRVFEELCRMADREFTEEERTRMLPPEVPASWPCAR</sequence>